<dbReference type="EMBL" id="LHQS01000002">
    <property type="protein sequence ID" value="RXE56341.1"/>
    <property type="molecule type" value="Genomic_DNA"/>
</dbReference>
<evidence type="ECO:0000256" key="2">
    <source>
        <dbReference type="ARBA" id="ARBA00022649"/>
    </source>
</evidence>
<dbReference type="PANTHER" id="PTHR33397:SF5">
    <property type="entry name" value="RNASE YUTE-RELATED"/>
    <property type="match status" value="1"/>
</dbReference>
<keyword evidence="3" id="KW-0540">Nuclease</keyword>
<sequence length="144" mass="16566">MTQYTGITGHLRELDEATGDWERYQAITLAELKADRDRRNMVLHALLVSVQASIDIANHLVAARSTRRPETYRESFAILCEEGLIPEDLADQLSDLAGFRSVLVHVYWRLNLDEVYGVLQNDLQAVNRFRDLVRAMLRSHLFPE</sequence>
<dbReference type="NCBIfam" id="NF047751">
    <property type="entry name" value="HepT_toxin"/>
    <property type="match status" value="1"/>
</dbReference>
<dbReference type="Pfam" id="PF01934">
    <property type="entry name" value="HepT-like"/>
    <property type="match status" value="1"/>
</dbReference>
<evidence type="ECO:0000256" key="1">
    <source>
        <dbReference type="ARBA" id="ARBA00022553"/>
    </source>
</evidence>
<comment type="similarity">
    <text evidence="5">Belongs to the HepT RNase toxin family.</text>
</comment>
<organism evidence="6 7">
    <name type="scientific">Methanoculleus taiwanensis</name>
    <dbReference type="NCBI Taxonomy" id="1550565"/>
    <lineage>
        <taxon>Archaea</taxon>
        <taxon>Methanobacteriati</taxon>
        <taxon>Methanobacteriota</taxon>
        <taxon>Stenosarchaea group</taxon>
        <taxon>Methanomicrobia</taxon>
        <taxon>Methanomicrobiales</taxon>
        <taxon>Methanomicrobiaceae</taxon>
        <taxon>Methanoculleus</taxon>
    </lineage>
</organism>
<dbReference type="Proteomes" id="UP000290932">
    <property type="component" value="Unassembled WGS sequence"/>
</dbReference>
<protein>
    <recommendedName>
        <fullName evidence="8">DUF86 domain-containing protein</fullName>
    </recommendedName>
</protein>
<evidence type="ECO:0000256" key="4">
    <source>
        <dbReference type="ARBA" id="ARBA00022801"/>
    </source>
</evidence>
<evidence type="ECO:0008006" key="8">
    <source>
        <dbReference type="Google" id="ProtNLM"/>
    </source>
</evidence>
<evidence type="ECO:0000256" key="5">
    <source>
        <dbReference type="ARBA" id="ARBA00024207"/>
    </source>
</evidence>
<dbReference type="InterPro" id="IPR008201">
    <property type="entry name" value="HepT-like"/>
</dbReference>
<keyword evidence="1" id="KW-0597">Phosphoprotein</keyword>
<keyword evidence="2" id="KW-1277">Toxin-antitoxin system</keyword>
<keyword evidence="4" id="KW-0378">Hydrolase</keyword>
<dbReference type="AlphaFoldDB" id="A0A498H096"/>
<comment type="caution">
    <text evidence="6">The sequence shown here is derived from an EMBL/GenBank/DDBJ whole genome shotgun (WGS) entry which is preliminary data.</text>
</comment>
<keyword evidence="7" id="KW-1185">Reference proteome</keyword>
<dbReference type="InterPro" id="IPR052379">
    <property type="entry name" value="Type_VII_TA_RNase"/>
</dbReference>
<proteinExistence type="inferred from homology"/>
<dbReference type="PANTHER" id="PTHR33397">
    <property type="entry name" value="UPF0331 PROTEIN YUTE"/>
    <property type="match status" value="1"/>
</dbReference>
<dbReference type="OrthoDB" id="25331at2157"/>
<evidence type="ECO:0000313" key="7">
    <source>
        <dbReference type="Proteomes" id="UP000290932"/>
    </source>
</evidence>
<dbReference type="GO" id="GO:0004540">
    <property type="term" value="F:RNA nuclease activity"/>
    <property type="evidence" value="ECO:0007669"/>
    <property type="project" value="InterPro"/>
</dbReference>
<reference evidence="6 7" key="1">
    <citation type="journal article" date="2015" name="Int. J. Syst. Evol. Microbiol.">
        <title>Methanoculleus taiwanensis sp. nov., a methanogen isolated from deep marine sediment at the deformation front area near Taiwan.</title>
        <authorList>
            <person name="Weng C.Y."/>
            <person name="Chen S.C."/>
            <person name="Lai M.C."/>
            <person name="Wu S.Y."/>
            <person name="Lin S."/>
            <person name="Yang T.F."/>
            <person name="Chen P.C."/>
        </authorList>
    </citation>
    <scope>NUCLEOTIDE SEQUENCE [LARGE SCALE GENOMIC DNA]</scope>
    <source>
        <strain evidence="6 7">CYW4</strain>
    </source>
</reference>
<evidence type="ECO:0000313" key="6">
    <source>
        <dbReference type="EMBL" id="RXE56341.1"/>
    </source>
</evidence>
<name>A0A498H096_9EURY</name>
<dbReference type="GO" id="GO:0016787">
    <property type="term" value="F:hydrolase activity"/>
    <property type="evidence" value="ECO:0007669"/>
    <property type="project" value="UniProtKB-KW"/>
</dbReference>
<dbReference type="InterPro" id="IPR037038">
    <property type="entry name" value="HepT-like_sf"/>
</dbReference>
<evidence type="ECO:0000256" key="3">
    <source>
        <dbReference type="ARBA" id="ARBA00022722"/>
    </source>
</evidence>
<dbReference type="RefSeq" id="WP_128694115.1">
    <property type="nucleotide sequence ID" value="NZ_LHQS01000002.1"/>
</dbReference>
<dbReference type="GO" id="GO:0110001">
    <property type="term" value="C:toxin-antitoxin complex"/>
    <property type="evidence" value="ECO:0007669"/>
    <property type="project" value="InterPro"/>
</dbReference>
<dbReference type="Gene3D" id="1.20.120.580">
    <property type="entry name" value="bsu32300-like"/>
    <property type="match status" value="1"/>
</dbReference>
<gene>
    <name evidence="6" type="ORF">ABH15_09535</name>
</gene>
<accession>A0A498H096</accession>